<gene>
    <name evidence="1" type="ORF">C5167_018884</name>
</gene>
<name>A0A4Y7INK2_PAPSO</name>
<organism evidence="1 2">
    <name type="scientific">Papaver somniferum</name>
    <name type="common">Opium poppy</name>
    <dbReference type="NCBI Taxonomy" id="3469"/>
    <lineage>
        <taxon>Eukaryota</taxon>
        <taxon>Viridiplantae</taxon>
        <taxon>Streptophyta</taxon>
        <taxon>Embryophyta</taxon>
        <taxon>Tracheophyta</taxon>
        <taxon>Spermatophyta</taxon>
        <taxon>Magnoliopsida</taxon>
        <taxon>Ranunculales</taxon>
        <taxon>Papaveraceae</taxon>
        <taxon>Papaveroideae</taxon>
        <taxon>Papaver</taxon>
    </lineage>
</organism>
<evidence type="ECO:0000313" key="1">
    <source>
        <dbReference type="EMBL" id="RZC50464.1"/>
    </source>
</evidence>
<evidence type="ECO:0000313" key="2">
    <source>
        <dbReference type="Proteomes" id="UP000316621"/>
    </source>
</evidence>
<dbReference type="Gramene" id="RZC50464">
    <property type="protein sequence ID" value="RZC50464"/>
    <property type="gene ID" value="C5167_018884"/>
</dbReference>
<dbReference type="STRING" id="3469.A0A4Y7INK2"/>
<accession>A0A4Y7INK2</accession>
<reference evidence="1 2" key="1">
    <citation type="journal article" date="2018" name="Science">
        <title>The opium poppy genome and morphinan production.</title>
        <authorList>
            <person name="Guo L."/>
            <person name="Winzer T."/>
            <person name="Yang X."/>
            <person name="Li Y."/>
            <person name="Ning Z."/>
            <person name="He Z."/>
            <person name="Teodor R."/>
            <person name="Lu Y."/>
            <person name="Bowser T.A."/>
            <person name="Graham I.A."/>
            <person name="Ye K."/>
        </authorList>
    </citation>
    <scope>NUCLEOTIDE SEQUENCE [LARGE SCALE GENOMIC DNA]</scope>
    <source>
        <strain evidence="2">cv. HN1</strain>
        <tissue evidence="1">Leaves</tissue>
    </source>
</reference>
<dbReference type="Proteomes" id="UP000316621">
    <property type="component" value="Chromosome 2"/>
</dbReference>
<protein>
    <submittedName>
        <fullName evidence="1">Uncharacterized protein</fullName>
    </submittedName>
</protein>
<dbReference type="AlphaFoldDB" id="A0A4Y7INK2"/>
<sequence length="75" mass="8329">MELERKAMQGDASMAVNSHFHGKITYIAGTKVICCLKGARIGIQYETPFSGLFRLCILRDPGFGFCTEVRKNGDE</sequence>
<keyword evidence="2" id="KW-1185">Reference proteome</keyword>
<dbReference type="EMBL" id="CM010716">
    <property type="protein sequence ID" value="RZC50464.1"/>
    <property type="molecule type" value="Genomic_DNA"/>
</dbReference>
<proteinExistence type="predicted"/>